<reference evidence="2" key="1">
    <citation type="submission" date="2022-03" db="EMBL/GenBank/DDBJ databases">
        <authorList>
            <person name="Martin H S."/>
        </authorList>
    </citation>
    <scope>NUCLEOTIDE SEQUENCE</scope>
</reference>
<accession>A0ABN8IJV0</accession>
<proteinExistence type="predicted"/>
<feature type="region of interest" description="Disordered" evidence="1">
    <location>
        <begin position="1"/>
        <end position="69"/>
    </location>
</feature>
<gene>
    <name evidence="2" type="ORF">IPOD504_LOCUS10830</name>
</gene>
<feature type="compositionally biased region" description="Polar residues" evidence="1">
    <location>
        <begin position="1"/>
        <end position="13"/>
    </location>
</feature>
<name>A0ABN8IJV0_9NEOP</name>
<keyword evidence="3" id="KW-1185">Reference proteome</keyword>
<protein>
    <submittedName>
        <fullName evidence="2">Uncharacterized protein</fullName>
    </submittedName>
</protein>
<feature type="non-terminal residue" evidence="2">
    <location>
        <position position="1"/>
    </location>
</feature>
<sequence>METPYPCNTTSTPIIDRNETKRTHAKTQHVAGGSKFESQRAVTSEPRPIYEQSDTSSSTARAAGSSELIKPRRVHRVRNYTGIGGGFVAEYAGSAPRRRGYSAEKAVVKLLPNLYCVHHIGDLL</sequence>
<dbReference type="Proteomes" id="UP000837857">
    <property type="component" value="Chromosome 26"/>
</dbReference>
<evidence type="ECO:0000313" key="3">
    <source>
        <dbReference type="Proteomes" id="UP000837857"/>
    </source>
</evidence>
<organism evidence="2 3">
    <name type="scientific">Iphiclides podalirius</name>
    <name type="common">scarce swallowtail</name>
    <dbReference type="NCBI Taxonomy" id="110791"/>
    <lineage>
        <taxon>Eukaryota</taxon>
        <taxon>Metazoa</taxon>
        <taxon>Ecdysozoa</taxon>
        <taxon>Arthropoda</taxon>
        <taxon>Hexapoda</taxon>
        <taxon>Insecta</taxon>
        <taxon>Pterygota</taxon>
        <taxon>Neoptera</taxon>
        <taxon>Endopterygota</taxon>
        <taxon>Lepidoptera</taxon>
        <taxon>Glossata</taxon>
        <taxon>Ditrysia</taxon>
        <taxon>Papilionoidea</taxon>
        <taxon>Papilionidae</taxon>
        <taxon>Papilioninae</taxon>
        <taxon>Iphiclides</taxon>
    </lineage>
</organism>
<dbReference type="EMBL" id="OW152838">
    <property type="protein sequence ID" value="CAH2059348.1"/>
    <property type="molecule type" value="Genomic_DNA"/>
</dbReference>
<evidence type="ECO:0000313" key="2">
    <source>
        <dbReference type="EMBL" id="CAH2059348.1"/>
    </source>
</evidence>
<evidence type="ECO:0000256" key="1">
    <source>
        <dbReference type="SAM" id="MobiDB-lite"/>
    </source>
</evidence>
<feature type="compositionally biased region" description="Low complexity" evidence="1">
    <location>
        <begin position="53"/>
        <end position="66"/>
    </location>
</feature>